<dbReference type="RefSeq" id="WP_129831289.1">
    <property type="nucleotide sequence ID" value="NZ_CP035704.1"/>
</dbReference>
<protein>
    <submittedName>
        <fullName evidence="3">Uncharacterized protein</fullName>
    </submittedName>
</protein>
<feature type="signal peptide" evidence="2">
    <location>
        <begin position="1"/>
        <end position="29"/>
    </location>
</feature>
<proteinExistence type="predicted"/>
<feature type="chain" id="PRO_5019497457" evidence="2">
    <location>
        <begin position="30"/>
        <end position="251"/>
    </location>
</feature>
<gene>
    <name evidence="3" type="ORF">ELE36_00800</name>
</gene>
<keyword evidence="1" id="KW-0175">Coiled coil</keyword>
<evidence type="ECO:0000256" key="1">
    <source>
        <dbReference type="SAM" id="Coils"/>
    </source>
</evidence>
<keyword evidence="2" id="KW-0732">Signal</keyword>
<organism evidence="3 4">
    <name type="scientific">Pseudolysobacter antarcticus</name>
    <dbReference type="NCBI Taxonomy" id="2511995"/>
    <lineage>
        <taxon>Bacteria</taxon>
        <taxon>Pseudomonadati</taxon>
        <taxon>Pseudomonadota</taxon>
        <taxon>Gammaproteobacteria</taxon>
        <taxon>Lysobacterales</taxon>
        <taxon>Rhodanobacteraceae</taxon>
        <taxon>Pseudolysobacter</taxon>
    </lineage>
</organism>
<dbReference type="AlphaFoldDB" id="A0A411HF09"/>
<dbReference type="Proteomes" id="UP000291562">
    <property type="component" value="Chromosome"/>
</dbReference>
<keyword evidence="4" id="KW-1185">Reference proteome</keyword>
<dbReference type="EMBL" id="CP035704">
    <property type="protein sequence ID" value="QBB69034.1"/>
    <property type="molecule type" value="Genomic_DNA"/>
</dbReference>
<name>A0A411HF09_9GAMM</name>
<evidence type="ECO:0000256" key="2">
    <source>
        <dbReference type="SAM" id="SignalP"/>
    </source>
</evidence>
<accession>A0A411HF09</accession>
<feature type="coiled-coil region" evidence="1">
    <location>
        <begin position="105"/>
        <end position="139"/>
    </location>
</feature>
<reference evidence="3 4" key="1">
    <citation type="submission" date="2019-01" db="EMBL/GenBank/DDBJ databases">
        <title>Pseudolysobacter antarctica gen. nov., sp. nov., isolated from Fildes Peninsula, Antarctica.</title>
        <authorList>
            <person name="Wei Z."/>
            <person name="Peng F."/>
        </authorList>
    </citation>
    <scope>NUCLEOTIDE SEQUENCE [LARGE SCALE GENOMIC DNA]</scope>
    <source>
        <strain evidence="3 4">AQ6-296</strain>
    </source>
</reference>
<sequence length="251" mass="27401">MRSLKSLVFVPALALAVFFLALAPLHAQSAADDGNAILLLHDEDLAGAATECGIGIAGERTEPVASAAVPLVAIGIGKWVAGLVAGHIKGVITRRLGMDEQYNRFLALSRQLRQIEGQLKALDERISQLSEQINAVELRNLSATLAKNYVNPVKNGTHNLETLACEEASVLNAERMGRDAKRAKLDRDRALAEFGSTCQRTPFQNIPHDLTAQFKSGESILDRYLSTVILPRRYLTRQDSQDLDDFSIVIT</sequence>
<evidence type="ECO:0000313" key="4">
    <source>
        <dbReference type="Proteomes" id="UP000291562"/>
    </source>
</evidence>
<evidence type="ECO:0000313" key="3">
    <source>
        <dbReference type="EMBL" id="QBB69034.1"/>
    </source>
</evidence>
<dbReference type="KEGG" id="xbc:ELE36_00800"/>